<keyword evidence="3" id="KW-1185">Reference proteome</keyword>
<comment type="caution">
    <text evidence="2">The sequence shown here is derived from an EMBL/GenBank/DDBJ whole genome shotgun (WGS) entry which is preliminary data.</text>
</comment>
<dbReference type="EMBL" id="JACMRX010000002">
    <property type="protein sequence ID" value="KAF7996060.1"/>
    <property type="molecule type" value="Genomic_DNA"/>
</dbReference>
<sequence>MISKARKQEAIIKKYRHAQALLNAIKCEAIEIGLELPTVSNSAERRAVSVDNNVNGRGVGGDSVEQRGVPGDDDDDDVNGLGVGGVDVVQRIVPTGHSNFPKQESLLQSTYSENNDYLVQHVQQQYGHSARVQQSIHWESNHVHGRGLGGQRGESGDNLNNYYNNSARYWRRRYYQLIKNREAEGYHGSGRGYRGGGGFASKIINIYCQ</sequence>
<evidence type="ECO:0000256" key="1">
    <source>
        <dbReference type="SAM" id="MobiDB-lite"/>
    </source>
</evidence>
<organism evidence="2 3">
    <name type="scientific">Aphidius gifuensis</name>
    <name type="common">Parasitoid wasp</name>
    <dbReference type="NCBI Taxonomy" id="684658"/>
    <lineage>
        <taxon>Eukaryota</taxon>
        <taxon>Metazoa</taxon>
        <taxon>Ecdysozoa</taxon>
        <taxon>Arthropoda</taxon>
        <taxon>Hexapoda</taxon>
        <taxon>Insecta</taxon>
        <taxon>Pterygota</taxon>
        <taxon>Neoptera</taxon>
        <taxon>Endopterygota</taxon>
        <taxon>Hymenoptera</taxon>
        <taxon>Apocrita</taxon>
        <taxon>Ichneumonoidea</taxon>
        <taxon>Braconidae</taxon>
        <taxon>Aphidiinae</taxon>
        <taxon>Aphidius</taxon>
    </lineage>
</organism>
<feature type="region of interest" description="Disordered" evidence="1">
    <location>
        <begin position="50"/>
        <end position="79"/>
    </location>
</feature>
<accession>A0A834XYS8</accession>
<name>A0A834XYS8_APHGI</name>
<proteinExistence type="predicted"/>
<evidence type="ECO:0000313" key="3">
    <source>
        <dbReference type="Proteomes" id="UP000639338"/>
    </source>
</evidence>
<protein>
    <submittedName>
        <fullName evidence="2">Uncharacterized protein</fullName>
    </submittedName>
</protein>
<evidence type="ECO:0000313" key="2">
    <source>
        <dbReference type="EMBL" id="KAF7996060.1"/>
    </source>
</evidence>
<gene>
    <name evidence="2" type="ORF">HCN44_009845</name>
</gene>
<dbReference type="Proteomes" id="UP000639338">
    <property type="component" value="Unassembled WGS sequence"/>
</dbReference>
<dbReference type="AlphaFoldDB" id="A0A834XYS8"/>
<reference evidence="2 3" key="1">
    <citation type="submission" date="2020-08" db="EMBL/GenBank/DDBJ databases">
        <title>Aphidius gifuensis genome sequencing and assembly.</title>
        <authorList>
            <person name="Du Z."/>
        </authorList>
    </citation>
    <scope>NUCLEOTIDE SEQUENCE [LARGE SCALE GENOMIC DNA]</scope>
    <source>
        <strain evidence="2">YNYX2018</strain>
        <tissue evidence="2">Adults</tissue>
    </source>
</reference>